<accession>A0A1G7QQG7</accession>
<dbReference type="Gene3D" id="1.10.3210.10">
    <property type="entry name" value="Hypothetical protein af1432"/>
    <property type="match status" value="1"/>
</dbReference>
<evidence type="ECO:0000313" key="3">
    <source>
        <dbReference type="Proteomes" id="UP000183404"/>
    </source>
</evidence>
<dbReference type="EMBL" id="FNBS01000037">
    <property type="protein sequence ID" value="SDG00777.1"/>
    <property type="molecule type" value="Genomic_DNA"/>
</dbReference>
<dbReference type="AlphaFoldDB" id="A0A1G7QQG7"/>
<dbReference type="SUPFAM" id="SSF109604">
    <property type="entry name" value="HD-domain/PDEase-like"/>
    <property type="match status" value="1"/>
</dbReference>
<evidence type="ECO:0000313" key="2">
    <source>
        <dbReference type="EMBL" id="SDG00777.1"/>
    </source>
</evidence>
<gene>
    <name evidence="2" type="ORF">SAMN04244560_01625</name>
</gene>
<evidence type="ECO:0000259" key="1">
    <source>
        <dbReference type="Pfam" id="PF01966"/>
    </source>
</evidence>
<organism evidence="2 3">
    <name type="scientific">Thermoanaerobacter thermohydrosulfuricus</name>
    <name type="common">Clostridium thermohydrosulfuricum</name>
    <dbReference type="NCBI Taxonomy" id="1516"/>
    <lineage>
        <taxon>Bacteria</taxon>
        <taxon>Bacillati</taxon>
        <taxon>Bacillota</taxon>
        <taxon>Clostridia</taxon>
        <taxon>Thermoanaerobacterales</taxon>
        <taxon>Thermoanaerobacteraceae</taxon>
        <taxon>Thermoanaerobacter</taxon>
    </lineage>
</organism>
<dbReference type="InterPro" id="IPR003607">
    <property type="entry name" value="HD/PDEase_dom"/>
</dbReference>
<dbReference type="InterPro" id="IPR006674">
    <property type="entry name" value="HD_domain"/>
</dbReference>
<proteinExistence type="predicted"/>
<sequence length="450" mass="51335">MMENMTIGRYINLPVVSQDADLREVARVMLESKEGVVIVEKEDGSKGYIDYNVVLKWFLMGDEASKVKAKDVAILIKDEDKVEPTMNMENLVKSVITHRDSQLFTSTNGGVIGKLSLENLIEELAKSHSGEKEKREGLERLIGMIIDLFPFGVALVSEDGEIIRANKLAMEIISENPIEVEEIRKMINDNREKILTSKAGTYYRMSTNILGETNNFLVTFTDITAEYNMMQKLRSSQNEVETAFSIMLPDQRIEARLKSVPEYMDEYDESTGMVKITGVIRNGGFRHVVNMLKLIADAFRQGLMELPGMDKNALVEAAILHDIGKVQPELKIGDIVNPKEVFEKGYFHAFQSADLSKALYNIDDKVYYLIKYHHHLENELPSDFPEVLLPMYRFFRLIDGLSAGITRRGSKVLMKINGTRIYVKEESSFRSYNQEIEMDIYTGFFNSRKL</sequence>
<dbReference type="Pfam" id="PF01966">
    <property type="entry name" value="HD"/>
    <property type="match status" value="1"/>
</dbReference>
<reference evidence="2 3" key="1">
    <citation type="submission" date="2016-10" db="EMBL/GenBank/DDBJ databases">
        <authorList>
            <person name="de Groot N.N."/>
        </authorList>
    </citation>
    <scope>NUCLEOTIDE SEQUENCE [LARGE SCALE GENOMIC DNA]</scope>
    <source>
        <strain evidence="2 3">DSM 569</strain>
    </source>
</reference>
<dbReference type="Gene3D" id="3.10.580.10">
    <property type="entry name" value="CBS-domain"/>
    <property type="match status" value="1"/>
</dbReference>
<dbReference type="Proteomes" id="UP000183404">
    <property type="component" value="Unassembled WGS sequence"/>
</dbReference>
<name>A0A1G7QQG7_THETY</name>
<dbReference type="InterPro" id="IPR046342">
    <property type="entry name" value="CBS_dom_sf"/>
</dbReference>
<feature type="domain" description="HD" evidence="1">
    <location>
        <begin position="286"/>
        <end position="378"/>
    </location>
</feature>
<dbReference type="CDD" id="cd00077">
    <property type="entry name" value="HDc"/>
    <property type="match status" value="1"/>
</dbReference>
<dbReference type="SUPFAM" id="SSF54631">
    <property type="entry name" value="CBS-domain pair"/>
    <property type="match status" value="1"/>
</dbReference>
<protein>
    <submittedName>
        <fullName evidence="2">HD domain-containing protein</fullName>
    </submittedName>
</protein>